<feature type="transmembrane region" description="Helical" evidence="11">
    <location>
        <begin position="12"/>
        <end position="29"/>
    </location>
</feature>
<evidence type="ECO:0000256" key="5">
    <source>
        <dbReference type="ARBA" id="ARBA00022692"/>
    </source>
</evidence>
<dbReference type="Pfam" id="PF01151">
    <property type="entry name" value="ELO"/>
    <property type="match status" value="1"/>
</dbReference>
<evidence type="ECO:0000256" key="7">
    <source>
        <dbReference type="ARBA" id="ARBA00022989"/>
    </source>
</evidence>
<sequence>MMNRPAYQLKNILVLWNSFLALFSILGSIRMGEEFMYSIFVLGDWVYFFGLSKIFELGDTVFLVLKKRPVTFLHVYHHCTVLMYTWITASDQAAIGRWFATLNFMAHSAMYIYYAFMSADAIKT</sequence>
<dbReference type="PROSITE" id="PS01188">
    <property type="entry name" value="ELO"/>
    <property type="match status" value="1"/>
</dbReference>
<dbReference type="WBParaSite" id="ACRNAN_scaffold4044.g25409.t1">
    <property type="protein sequence ID" value="ACRNAN_scaffold4044.g25409.t1"/>
    <property type="gene ID" value="ACRNAN_scaffold4044.g25409"/>
</dbReference>
<comment type="pathway">
    <text evidence="2">Lipid metabolism; fatty acid biosynthesis.</text>
</comment>
<keyword evidence="9 11" id="KW-0472">Membrane</keyword>
<comment type="subcellular location">
    <subcellularLocation>
        <location evidence="1">Membrane</location>
        <topology evidence="1">Multi-pass membrane protein</topology>
    </subcellularLocation>
</comment>
<keyword evidence="6 11" id="KW-0276">Fatty acid metabolism</keyword>
<feature type="transmembrane region" description="Helical" evidence="11">
    <location>
        <begin position="70"/>
        <end position="89"/>
    </location>
</feature>
<evidence type="ECO:0000256" key="6">
    <source>
        <dbReference type="ARBA" id="ARBA00022832"/>
    </source>
</evidence>
<comment type="caution">
    <text evidence="11">Lacks conserved residue(s) required for the propagation of feature annotation.</text>
</comment>
<keyword evidence="10 11" id="KW-0275">Fatty acid biosynthesis</keyword>
<protein>
    <recommendedName>
        <fullName evidence="11">Elongation of very long chain fatty acids protein</fullName>
        <ecNumber evidence="11">2.3.1.199</ecNumber>
    </recommendedName>
    <alternativeName>
        <fullName evidence="11">Very-long-chain 3-oxoacyl-CoA synthase</fullName>
    </alternativeName>
</protein>
<keyword evidence="8 11" id="KW-0443">Lipid metabolism</keyword>
<keyword evidence="3 11" id="KW-0444">Lipid biosynthesis</keyword>
<evidence type="ECO:0000313" key="12">
    <source>
        <dbReference type="Proteomes" id="UP000887540"/>
    </source>
</evidence>
<evidence type="ECO:0000256" key="10">
    <source>
        <dbReference type="ARBA" id="ARBA00023160"/>
    </source>
</evidence>
<keyword evidence="4 11" id="KW-0808">Transferase</keyword>
<dbReference type="EC" id="2.3.1.199" evidence="11"/>
<keyword evidence="5 11" id="KW-0812">Transmembrane</keyword>
<evidence type="ECO:0000256" key="2">
    <source>
        <dbReference type="ARBA" id="ARBA00005194"/>
    </source>
</evidence>
<feature type="transmembrane region" description="Helical" evidence="11">
    <location>
        <begin position="95"/>
        <end position="116"/>
    </location>
</feature>
<keyword evidence="7 11" id="KW-1133">Transmembrane helix</keyword>
<dbReference type="GO" id="GO:0034625">
    <property type="term" value="P:fatty acid elongation, monounsaturated fatty acid"/>
    <property type="evidence" value="ECO:0007669"/>
    <property type="project" value="TreeGrafter"/>
</dbReference>
<reference evidence="13" key="1">
    <citation type="submission" date="2022-11" db="UniProtKB">
        <authorList>
            <consortium name="WormBaseParasite"/>
        </authorList>
    </citation>
    <scope>IDENTIFICATION</scope>
</reference>
<evidence type="ECO:0000256" key="11">
    <source>
        <dbReference type="RuleBase" id="RU361115"/>
    </source>
</evidence>
<dbReference type="InterPro" id="IPR030457">
    <property type="entry name" value="ELO_CS"/>
</dbReference>
<name>A0A914DWJ6_9BILA</name>
<dbReference type="PANTHER" id="PTHR11157:SF17">
    <property type="entry name" value="ELONGATION OF VERY LONG CHAIN FATTY ACIDS PROTEIN 6"/>
    <property type="match status" value="1"/>
</dbReference>
<evidence type="ECO:0000256" key="9">
    <source>
        <dbReference type="ARBA" id="ARBA00023136"/>
    </source>
</evidence>
<dbReference type="GO" id="GO:0005789">
    <property type="term" value="C:endoplasmic reticulum membrane"/>
    <property type="evidence" value="ECO:0007669"/>
    <property type="project" value="TreeGrafter"/>
</dbReference>
<dbReference type="GO" id="GO:0042761">
    <property type="term" value="P:very long-chain fatty acid biosynthetic process"/>
    <property type="evidence" value="ECO:0007669"/>
    <property type="project" value="TreeGrafter"/>
</dbReference>
<evidence type="ECO:0000256" key="3">
    <source>
        <dbReference type="ARBA" id="ARBA00022516"/>
    </source>
</evidence>
<accession>A0A914DWJ6</accession>
<evidence type="ECO:0000256" key="4">
    <source>
        <dbReference type="ARBA" id="ARBA00022679"/>
    </source>
</evidence>
<dbReference type="GO" id="GO:0009922">
    <property type="term" value="F:fatty acid elongase activity"/>
    <property type="evidence" value="ECO:0007669"/>
    <property type="project" value="UniProtKB-EC"/>
</dbReference>
<feature type="transmembrane region" description="Helical" evidence="11">
    <location>
        <begin position="35"/>
        <end position="58"/>
    </location>
</feature>
<dbReference type="InterPro" id="IPR002076">
    <property type="entry name" value="ELO_fam"/>
</dbReference>
<dbReference type="PANTHER" id="PTHR11157">
    <property type="entry name" value="FATTY ACID ACYL TRANSFERASE-RELATED"/>
    <property type="match status" value="1"/>
</dbReference>
<keyword evidence="12" id="KW-1185">Reference proteome</keyword>
<comment type="catalytic activity">
    <reaction evidence="11">
        <text>a very-long-chain acyl-CoA + malonyl-CoA + H(+) = a very-long-chain 3-oxoacyl-CoA + CO2 + CoA</text>
        <dbReference type="Rhea" id="RHEA:32727"/>
        <dbReference type="ChEBI" id="CHEBI:15378"/>
        <dbReference type="ChEBI" id="CHEBI:16526"/>
        <dbReference type="ChEBI" id="CHEBI:57287"/>
        <dbReference type="ChEBI" id="CHEBI:57384"/>
        <dbReference type="ChEBI" id="CHEBI:90725"/>
        <dbReference type="ChEBI" id="CHEBI:90736"/>
        <dbReference type="EC" id="2.3.1.199"/>
    </reaction>
</comment>
<evidence type="ECO:0000256" key="8">
    <source>
        <dbReference type="ARBA" id="ARBA00023098"/>
    </source>
</evidence>
<evidence type="ECO:0000313" key="13">
    <source>
        <dbReference type="WBParaSite" id="ACRNAN_scaffold4044.g25409.t1"/>
    </source>
</evidence>
<dbReference type="AlphaFoldDB" id="A0A914DWJ6"/>
<dbReference type="Proteomes" id="UP000887540">
    <property type="component" value="Unplaced"/>
</dbReference>
<dbReference type="GO" id="GO:0019367">
    <property type="term" value="P:fatty acid elongation, saturated fatty acid"/>
    <property type="evidence" value="ECO:0007669"/>
    <property type="project" value="TreeGrafter"/>
</dbReference>
<proteinExistence type="inferred from homology"/>
<dbReference type="GO" id="GO:0034626">
    <property type="term" value="P:fatty acid elongation, polyunsaturated fatty acid"/>
    <property type="evidence" value="ECO:0007669"/>
    <property type="project" value="TreeGrafter"/>
</dbReference>
<comment type="similarity">
    <text evidence="11">Belongs to the ELO family.</text>
</comment>
<evidence type="ECO:0000256" key="1">
    <source>
        <dbReference type="ARBA" id="ARBA00004141"/>
    </source>
</evidence>
<organism evidence="12 13">
    <name type="scientific">Acrobeloides nanus</name>
    <dbReference type="NCBI Taxonomy" id="290746"/>
    <lineage>
        <taxon>Eukaryota</taxon>
        <taxon>Metazoa</taxon>
        <taxon>Ecdysozoa</taxon>
        <taxon>Nematoda</taxon>
        <taxon>Chromadorea</taxon>
        <taxon>Rhabditida</taxon>
        <taxon>Tylenchina</taxon>
        <taxon>Cephalobomorpha</taxon>
        <taxon>Cephaloboidea</taxon>
        <taxon>Cephalobidae</taxon>
        <taxon>Acrobeloides</taxon>
    </lineage>
</organism>
<dbReference type="GO" id="GO:0030148">
    <property type="term" value="P:sphingolipid biosynthetic process"/>
    <property type="evidence" value="ECO:0007669"/>
    <property type="project" value="TreeGrafter"/>
</dbReference>